<feature type="region of interest" description="Disordered" evidence="1">
    <location>
        <begin position="174"/>
        <end position="202"/>
    </location>
</feature>
<evidence type="ECO:0000313" key="2">
    <source>
        <dbReference type="EMBL" id="MBL0372092.1"/>
    </source>
</evidence>
<dbReference type="EMBL" id="JAEQNC010000004">
    <property type="protein sequence ID" value="MBL0372092.1"/>
    <property type="molecule type" value="Genomic_DNA"/>
</dbReference>
<evidence type="ECO:0000313" key="3">
    <source>
        <dbReference type="Proteomes" id="UP000633219"/>
    </source>
</evidence>
<protein>
    <recommendedName>
        <fullName evidence="4">DUF1269 domain-containing protein</fullName>
    </recommendedName>
</protein>
<reference evidence="2" key="1">
    <citation type="submission" date="2021-01" db="EMBL/GenBank/DDBJ databases">
        <title>Rhizobium sp. strain KVB221 16S ribosomal RNA gene Genome sequencing and assembly.</title>
        <authorList>
            <person name="Kang M."/>
        </authorList>
    </citation>
    <scope>NUCLEOTIDE SEQUENCE</scope>
    <source>
        <strain evidence="2">KVB221</strain>
    </source>
</reference>
<dbReference type="Proteomes" id="UP000633219">
    <property type="component" value="Unassembled WGS sequence"/>
</dbReference>
<dbReference type="InterPro" id="IPR052948">
    <property type="entry name" value="Low_temp-induced_all0457"/>
</dbReference>
<dbReference type="AlphaFoldDB" id="A0A936YNS4"/>
<dbReference type="RefSeq" id="WP_201656118.1">
    <property type="nucleotide sequence ID" value="NZ_JAEQNC010000004.1"/>
</dbReference>
<accession>A0A936YNS4</accession>
<comment type="caution">
    <text evidence="2">The sequence shown here is derived from an EMBL/GenBank/DDBJ whole genome shotgun (WGS) entry which is preliminary data.</text>
</comment>
<evidence type="ECO:0000256" key="1">
    <source>
        <dbReference type="SAM" id="MobiDB-lite"/>
    </source>
</evidence>
<sequence>MKILTGLFDTYAQAGEAVTALKASGIAEDDMSLISRDPDHVSVDSEEHVGVGSGIGLVAGGAGGLLAGLGMITIPGIGPVVAVGWLTSTLAGAAAGMLVGGATGSLIDALTSSDIGEDDAHVLAESVRRGGTLVTVCVHDDRVIEAQGIIDRFGSVDLGERRRVFREEGWDEFDGDLPPYAHTETAAPEEYLEEQRRQHSIS</sequence>
<organism evidence="2 3">
    <name type="scientific">Rhizobium setariae</name>
    <dbReference type="NCBI Taxonomy" id="2801340"/>
    <lineage>
        <taxon>Bacteria</taxon>
        <taxon>Pseudomonadati</taxon>
        <taxon>Pseudomonadota</taxon>
        <taxon>Alphaproteobacteria</taxon>
        <taxon>Hyphomicrobiales</taxon>
        <taxon>Rhizobiaceae</taxon>
        <taxon>Rhizobium/Agrobacterium group</taxon>
        <taxon>Rhizobium</taxon>
    </lineage>
</organism>
<keyword evidence="3" id="KW-1185">Reference proteome</keyword>
<dbReference type="PANTHER" id="PTHR36109:SF2">
    <property type="entry name" value="MEMBRANE PROTEIN"/>
    <property type="match status" value="1"/>
</dbReference>
<evidence type="ECO:0008006" key="4">
    <source>
        <dbReference type="Google" id="ProtNLM"/>
    </source>
</evidence>
<feature type="compositionally biased region" description="Basic and acidic residues" evidence="1">
    <location>
        <begin position="193"/>
        <end position="202"/>
    </location>
</feature>
<gene>
    <name evidence="2" type="ORF">JJB09_08630</name>
</gene>
<proteinExistence type="predicted"/>
<name>A0A936YNS4_9HYPH</name>
<dbReference type="PANTHER" id="PTHR36109">
    <property type="entry name" value="MEMBRANE PROTEIN-RELATED"/>
    <property type="match status" value="1"/>
</dbReference>